<dbReference type="AlphaFoldDB" id="A0A853CJZ2"/>
<accession>A0A853CJZ2</accession>
<dbReference type="NCBIfam" id="NF047509">
    <property type="entry name" value="Rv3131_FMN_oxido"/>
    <property type="match status" value="1"/>
</dbReference>
<keyword evidence="3" id="KW-1185">Reference proteome</keyword>
<dbReference type="EMBL" id="JACBZT010000001">
    <property type="protein sequence ID" value="NYJ08374.1"/>
    <property type="molecule type" value="Genomic_DNA"/>
</dbReference>
<dbReference type="Pfam" id="PF00881">
    <property type="entry name" value="Nitroreductase"/>
    <property type="match status" value="1"/>
</dbReference>
<dbReference type="Proteomes" id="UP000541969">
    <property type="component" value="Unassembled WGS sequence"/>
</dbReference>
<dbReference type="PANTHER" id="PTHR23026:SF123">
    <property type="entry name" value="NAD(P)H NITROREDUCTASE RV3131-RELATED"/>
    <property type="match status" value="1"/>
</dbReference>
<dbReference type="GO" id="GO:0016491">
    <property type="term" value="F:oxidoreductase activity"/>
    <property type="evidence" value="ECO:0007669"/>
    <property type="project" value="InterPro"/>
</dbReference>
<evidence type="ECO:0000313" key="2">
    <source>
        <dbReference type="EMBL" id="NYJ08374.1"/>
    </source>
</evidence>
<name>A0A853CJZ2_9ACTN</name>
<dbReference type="SUPFAM" id="SSF55469">
    <property type="entry name" value="FMN-dependent nitroreductase-like"/>
    <property type="match status" value="2"/>
</dbReference>
<dbReference type="InterPro" id="IPR029479">
    <property type="entry name" value="Nitroreductase"/>
</dbReference>
<protein>
    <submittedName>
        <fullName evidence="2">Nitroreductase</fullName>
    </submittedName>
</protein>
<dbReference type="InterPro" id="IPR050627">
    <property type="entry name" value="Nitroreductase/BluB"/>
</dbReference>
<evidence type="ECO:0000313" key="3">
    <source>
        <dbReference type="Proteomes" id="UP000541969"/>
    </source>
</evidence>
<dbReference type="InterPro" id="IPR000415">
    <property type="entry name" value="Nitroreductase-like"/>
</dbReference>
<dbReference type="RefSeq" id="WP_179720907.1">
    <property type="nucleotide sequence ID" value="NZ_JACBZT010000001.1"/>
</dbReference>
<dbReference type="PANTHER" id="PTHR23026">
    <property type="entry name" value="NADPH NITROREDUCTASE"/>
    <property type="match status" value="1"/>
</dbReference>
<sequence length="328" mass="34648">MGNAVLDPATVHAVLSWANRAPSVHNSQPWRWRVGPSTIDLFADLSRALPTIDPDGRDLQLSCGAALQHLQVALRAVGRSGDVRRLPDPSRPEHLATVEVRAVPSTAADLALARVIDTRRTDRRVFSPRPVPAEVLDLLTSAAAEAGAELRVLVPGEQWEVVGLIERAAVEQGFTPGLLEEVAAWSGRPRGAADGVPAASVPGDVDAAVPVRYFAGHELEQSPLAVLESDGSVLALLHTAGDDPLDRLRAGEALGAVLLQAELAGLATCPLTQPLEVADTRARLAADLLPEGRSPQVLLRLGWAPVGAAPLPRTGRRRVEETISHGEG</sequence>
<dbReference type="Gene3D" id="3.40.109.10">
    <property type="entry name" value="NADH Oxidase"/>
    <property type="match status" value="1"/>
</dbReference>
<comment type="caution">
    <text evidence="2">The sequence shown here is derived from an EMBL/GenBank/DDBJ whole genome shotgun (WGS) entry which is preliminary data.</text>
</comment>
<feature type="domain" description="Nitroreductase" evidence="1">
    <location>
        <begin position="116"/>
        <end position="302"/>
    </location>
</feature>
<proteinExistence type="predicted"/>
<reference evidence="2 3" key="1">
    <citation type="submission" date="2020-07" db="EMBL/GenBank/DDBJ databases">
        <title>Sequencing the genomes of 1000 actinobacteria strains.</title>
        <authorList>
            <person name="Klenk H.-P."/>
        </authorList>
    </citation>
    <scope>NUCLEOTIDE SEQUENCE [LARGE SCALE GENOMIC DNA]</scope>
    <source>
        <strain evidence="2 3">DSM 104001</strain>
    </source>
</reference>
<evidence type="ECO:0000259" key="1">
    <source>
        <dbReference type="Pfam" id="PF00881"/>
    </source>
</evidence>
<gene>
    <name evidence="2" type="ORF">GGQ55_004652</name>
</gene>
<organism evidence="2 3">
    <name type="scientific">Petropleomorpha daqingensis</name>
    <dbReference type="NCBI Taxonomy" id="2026353"/>
    <lineage>
        <taxon>Bacteria</taxon>
        <taxon>Bacillati</taxon>
        <taxon>Actinomycetota</taxon>
        <taxon>Actinomycetes</taxon>
        <taxon>Geodermatophilales</taxon>
        <taxon>Geodermatophilaceae</taxon>
        <taxon>Petropleomorpha</taxon>
    </lineage>
</organism>